<evidence type="ECO:0000313" key="1">
    <source>
        <dbReference type="EMBL" id="JAH38671.1"/>
    </source>
</evidence>
<dbReference type="EMBL" id="GBXM01069906">
    <property type="protein sequence ID" value="JAH38671.1"/>
    <property type="molecule type" value="Transcribed_RNA"/>
</dbReference>
<sequence length="30" mass="3396">MVLCSPFPIVFFTPSHIAVASVVKLYYLPR</sequence>
<organism evidence="1">
    <name type="scientific">Anguilla anguilla</name>
    <name type="common">European freshwater eel</name>
    <name type="synonym">Muraena anguilla</name>
    <dbReference type="NCBI Taxonomy" id="7936"/>
    <lineage>
        <taxon>Eukaryota</taxon>
        <taxon>Metazoa</taxon>
        <taxon>Chordata</taxon>
        <taxon>Craniata</taxon>
        <taxon>Vertebrata</taxon>
        <taxon>Euteleostomi</taxon>
        <taxon>Actinopterygii</taxon>
        <taxon>Neopterygii</taxon>
        <taxon>Teleostei</taxon>
        <taxon>Anguilliformes</taxon>
        <taxon>Anguillidae</taxon>
        <taxon>Anguilla</taxon>
    </lineage>
</organism>
<proteinExistence type="predicted"/>
<protein>
    <submittedName>
        <fullName evidence="1">Uncharacterized protein</fullName>
    </submittedName>
</protein>
<name>A0A0E9SBL2_ANGAN</name>
<reference evidence="1" key="1">
    <citation type="submission" date="2014-11" db="EMBL/GenBank/DDBJ databases">
        <authorList>
            <person name="Amaro Gonzalez C."/>
        </authorList>
    </citation>
    <scope>NUCLEOTIDE SEQUENCE</scope>
</reference>
<dbReference type="AlphaFoldDB" id="A0A0E9SBL2"/>
<accession>A0A0E9SBL2</accession>
<reference evidence="1" key="2">
    <citation type="journal article" date="2015" name="Fish Shellfish Immunol.">
        <title>Early steps in the European eel (Anguilla anguilla)-Vibrio vulnificus interaction in the gills: Role of the RtxA13 toxin.</title>
        <authorList>
            <person name="Callol A."/>
            <person name="Pajuelo D."/>
            <person name="Ebbesson L."/>
            <person name="Teles M."/>
            <person name="MacKenzie S."/>
            <person name="Amaro C."/>
        </authorList>
    </citation>
    <scope>NUCLEOTIDE SEQUENCE</scope>
</reference>